<name>A0A9N8F2I5_9STRA</name>
<feature type="domain" description="AMP-dependent synthetase/ligase" evidence="1">
    <location>
        <begin position="78"/>
        <end position="325"/>
    </location>
</feature>
<dbReference type="InterPro" id="IPR000873">
    <property type="entry name" value="AMP-dep_synth/lig_dom"/>
</dbReference>
<comment type="caution">
    <text evidence="2">The sequence shown here is derived from an EMBL/GenBank/DDBJ whole genome shotgun (WGS) entry which is preliminary data.</text>
</comment>
<dbReference type="PROSITE" id="PS00455">
    <property type="entry name" value="AMP_BINDING"/>
    <property type="match status" value="1"/>
</dbReference>
<reference evidence="2" key="1">
    <citation type="submission" date="2020-06" db="EMBL/GenBank/DDBJ databases">
        <authorList>
            <consortium name="Plant Systems Biology data submission"/>
        </authorList>
    </citation>
    <scope>NUCLEOTIDE SEQUENCE</scope>
    <source>
        <strain evidence="2">D6</strain>
    </source>
</reference>
<keyword evidence="2" id="KW-0436">Ligase</keyword>
<keyword evidence="3" id="KW-1185">Reference proteome</keyword>
<dbReference type="PANTHER" id="PTHR22754:SF32">
    <property type="entry name" value="DISCO-INTERACTING PROTEIN 2"/>
    <property type="match status" value="1"/>
</dbReference>
<proteinExistence type="predicted"/>
<dbReference type="EMBL" id="CAICTM010003577">
    <property type="protein sequence ID" value="CAB9531468.1"/>
    <property type="molecule type" value="Genomic_DNA"/>
</dbReference>
<dbReference type="PANTHER" id="PTHR22754">
    <property type="entry name" value="DISCO-INTERACTING PROTEIN 2 DIP2 -RELATED"/>
    <property type="match status" value="1"/>
</dbReference>
<accession>A0A9N8F2I5</accession>
<dbReference type="Gene3D" id="3.40.50.12780">
    <property type="entry name" value="N-terminal domain of ligase-like"/>
    <property type="match status" value="1"/>
</dbReference>
<protein>
    <submittedName>
        <fullName evidence="2">Fatty-acid--CoA ligase FadD21 (Partial)</fullName>
    </submittedName>
</protein>
<dbReference type="Proteomes" id="UP001153069">
    <property type="component" value="Unassembled WGS sequence"/>
</dbReference>
<dbReference type="AlphaFoldDB" id="A0A9N8F2I5"/>
<dbReference type="InterPro" id="IPR020845">
    <property type="entry name" value="AMP-binding_CS"/>
</dbReference>
<gene>
    <name evidence="2" type="ORF">SEMRO_3579_G349300.1</name>
</gene>
<evidence type="ECO:0000259" key="1">
    <source>
        <dbReference type="Pfam" id="PF00501"/>
    </source>
</evidence>
<dbReference type="OrthoDB" id="199633at2759"/>
<dbReference type="Pfam" id="PF00501">
    <property type="entry name" value="AMP-binding"/>
    <property type="match status" value="1"/>
</dbReference>
<dbReference type="InterPro" id="IPR042099">
    <property type="entry name" value="ANL_N_sf"/>
</dbReference>
<evidence type="ECO:0000313" key="3">
    <source>
        <dbReference type="Proteomes" id="UP001153069"/>
    </source>
</evidence>
<organism evidence="2 3">
    <name type="scientific">Seminavis robusta</name>
    <dbReference type="NCBI Taxonomy" id="568900"/>
    <lineage>
        <taxon>Eukaryota</taxon>
        <taxon>Sar</taxon>
        <taxon>Stramenopiles</taxon>
        <taxon>Ochrophyta</taxon>
        <taxon>Bacillariophyta</taxon>
        <taxon>Bacillariophyceae</taxon>
        <taxon>Bacillariophycidae</taxon>
        <taxon>Naviculales</taxon>
        <taxon>Naviculaceae</taxon>
        <taxon>Seminavis</taxon>
    </lineage>
</organism>
<feature type="non-terminal residue" evidence="2">
    <location>
        <position position="340"/>
    </location>
</feature>
<dbReference type="GO" id="GO:0016874">
    <property type="term" value="F:ligase activity"/>
    <property type="evidence" value="ECO:0007669"/>
    <property type="project" value="UniProtKB-KW"/>
</dbReference>
<sequence>MNSMENNSISDPRLSFSTLTDVITYYVKENPNHPVHTWLNGDGKEVNQVTYKQLDEASTAVAVMLLKKGCKKAKFKRFAEDAGAKYALTTGKFAIIMRAASFVAKSGVKWLATDNLDTPSMKERKKLEGHNNKHPVDTEHVAFVQYTSGSTGFPKGVALSHRAVLENCRRVTETCKADLSKVAVIWLPQYHDMGLVGGYLTCFYSGCALKATSPLNFLSRPLLWNEMITKYKANVAASPNFGCALLMRRLQQAKGVTADWSCVDRIILGAEPLTKEVVTGLQKDLNMRPEAISNVFGLAECGVWITGSVANLNTMVDETHINCGPAKFPMESRSPNVQTK</sequence>
<dbReference type="SUPFAM" id="SSF56801">
    <property type="entry name" value="Acetyl-CoA synthetase-like"/>
    <property type="match status" value="1"/>
</dbReference>
<evidence type="ECO:0000313" key="2">
    <source>
        <dbReference type="EMBL" id="CAB9531468.1"/>
    </source>
</evidence>